<dbReference type="AlphaFoldDB" id="A0A2S1QWZ0"/>
<organism evidence="3 4">
    <name type="scientific">Flavobacterium album</name>
    <dbReference type="NCBI Taxonomy" id="2175091"/>
    <lineage>
        <taxon>Bacteria</taxon>
        <taxon>Pseudomonadati</taxon>
        <taxon>Bacteroidota</taxon>
        <taxon>Flavobacteriia</taxon>
        <taxon>Flavobacteriales</taxon>
        <taxon>Flavobacteriaceae</taxon>
        <taxon>Flavobacterium</taxon>
    </lineage>
</organism>
<accession>A0A2S1QWZ0</accession>
<keyword evidence="2" id="KW-0472">Membrane</keyword>
<dbReference type="KEGG" id="falb:HYN59_07225"/>
<proteinExistence type="predicted"/>
<feature type="compositionally biased region" description="Basic and acidic residues" evidence="1">
    <location>
        <begin position="469"/>
        <end position="489"/>
    </location>
</feature>
<evidence type="ECO:0008006" key="5">
    <source>
        <dbReference type="Google" id="ProtNLM"/>
    </source>
</evidence>
<keyword evidence="2" id="KW-1133">Transmembrane helix</keyword>
<keyword evidence="2" id="KW-0812">Transmembrane</keyword>
<protein>
    <recommendedName>
        <fullName evidence="5">Bacteriophage tail tape measure N-terminal domain-containing protein</fullName>
    </recommendedName>
</protein>
<sequence>MAEKYEIELEFNVETNIENVTNNTINFIQATDKAGDALEKAEKKSKNFADSIMDQGKEILDSGPVMKILNDATNNYANKVKDVVDVTKVFIKQQTISALAQKAYNIVVGSSSGVMKTFRGALVSTGIGAIAVALGMLIANFDDVKKFVMNAVPGLKAFGEAIGGIVNWVTDFIGATSDASRAVDKMADEADKSIKRSQDFLDMYGDKYDEFTKAKFQANIDYQNKIKELNEDADKDEQQKLKEIAIYAEKRNRMIDKADMDRAAANKKRRDKEDAEEKARLDKLAENAQKKRDEAIAREKERTGAISKILDDYRKREEDANAKTAIEKINLEEERVLAELVRLKASEDEKAKVREYYNKQRIAEEQRVADEKKAIEAAKQQELKAVEETKLASDKALALDKKQWDIDHETDPLVKLQKERELMEEQSKIETDNLKKVIDNESLSLKERADAQAQYAMIEQNLKQSLSDQDQKISDQEEANADKKKKDDEGVAQNRLNVATNTAKMLLEMGGKGAELAKGMAVSQAIQDTYKGANAAYASMVEIPLVGPALGAAAAGVAVASGLMNVKKILATKPVEKSAPGGSAAGGGAAPPAAPAFNLVQGTGTNQIAEAIGGQNTPIQAYVVSSNVTSAQSLDRNIVEQSTL</sequence>
<evidence type="ECO:0000256" key="1">
    <source>
        <dbReference type="SAM" id="MobiDB-lite"/>
    </source>
</evidence>
<feature type="region of interest" description="Disordered" evidence="1">
    <location>
        <begin position="465"/>
        <end position="494"/>
    </location>
</feature>
<dbReference type="EMBL" id="CP029186">
    <property type="protein sequence ID" value="AWH84930.1"/>
    <property type="molecule type" value="Genomic_DNA"/>
</dbReference>
<feature type="region of interest" description="Disordered" evidence="1">
    <location>
        <begin position="260"/>
        <end position="280"/>
    </location>
</feature>
<dbReference type="RefSeq" id="WP_108777636.1">
    <property type="nucleotide sequence ID" value="NZ_CP029186.1"/>
</dbReference>
<feature type="compositionally biased region" description="Basic and acidic residues" evidence="1">
    <location>
        <begin position="271"/>
        <end position="280"/>
    </location>
</feature>
<evidence type="ECO:0000313" key="4">
    <source>
        <dbReference type="Proteomes" id="UP000244929"/>
    </source>
</evidence>
<dbReference type="OrthoDB" id="975149at2"/>
<reference evidence="3 4" key="1">
    <citation type="submission" date="2018-04" db="EMBL/GenBank/DDBJ databases">
        <title>Genome sequencing of Flavobacterium sp. HYN0059.</title>
        <authorList>
            <person name="Yi H."/>
            <person name="Baek C."/>
        </authorList>
    </citation>
    <scope>NUCLEOTIDE SEQUENCE [LARGE SCALE GENOMIC DNA]</scope>
    <source>
        <strain evidence="3 4">HYN0059</strain>
    </source>
</reference>
<name>A0A2S1QWZ0_9FLAO</name>
<feature type="transmembrane region" description="Helical" evidence="2">
    <location>
        <begin position="121"/>
        <end position="141"/>
    </location>
</feature>
<evidence type="ECO:0000256" key="2">
    <source>
        <dbReference type="SAM" id="Phobius"/>
    </source>
</evidence>
<evidence type="ECO:0000313" key="3">
    <source>
        <dbReference type="EMBL" id="AWH84930.1"/>
    </source>
</evidence>
<keyword evidence="4" id="KW-1185">Reference proteome</keyword>
<dbReference type="Proteomes" id="UP000244929">
    <property type="component" value="Chromosome"/>
</dbReference>
<gene>
    <name evidence="3" type="ORF">HYN59_07225</name>
</gene>